<keyword evidence="11" id="KW-1185">Reference proteome</keyword>
<evidence type="ECO:0000313" key="11">
    <source>
        <dbReference type="Proteomes" id="UP000000539"/>
    </source>
</evidence>
<evidence type="ECO:0000256" key="5">
    <source>
        <dbReference type="ARBA" id="ARBA00023157"/>
    </source>
</evidence>
<dbReference type="Pfam" id="PF00236">
    <property type="entry name" value="Hormone_6"/>
    <property type="match status" value="1"/>
</dbReference>
<dbReference type="SMART" id="SM00067">
    <property type="entry name" value="GHA"/>
    <property type="match status" value="1"/>
</dbReference>
<dbReference type="GO" id="GO:0006590">
    <property type="term" value="P:thyroid hormone generation"/>
    <property type="evidence" value="ECO:0007669"/>
    <property type="project" value="Ensembl"/>
</dbReference>
<reference evidence="10" key="3">
    <citation type="submission" date="2025-09" db="UniProtKB">
        <authorList>
            <consortium name="Ensembl"/>
        </authorList>
    </citation>
    <scope>IDENTIFICATION</scope>
    <source>
        <strain evidence="10">broiler</strain>
    </source>
</reference>
<dbReference type="SUPFAM" id="SSF57501">
    <property type="entry name" value="Cystine-knot cytokines"/>
    <property type="match status" value="1"/>
</dbReference>
<feature type="signal peptide" evidence="8">
    <location>
        <begin position="1"/>
        <end position="18"/>
    </location>
</feature>
<dbReference type="GO" id="GO:0032275">
    <property type="term" value="P:luteinizing hormone secretion"/>
    <property type="evidence" value="ECO:0007669"/>
    <property type="project" value="Ensembl"/>
</dbReference>
<comment type="subcellular location">
    <subcellularLocation>
        <location evidence="1 8">Secreted</location>
    </subcellularLocation>
</comment>
<dbReference type="GO" id="GO:0046884">
    <property type="term" value="P:follicle-stimulating hormone secretion"/>
    <property type="evidence" value="ECO:0007669"/>
    <property type="project" value="Ensembl"/>
</dbReference>
<dbReference type="FunFam" id="2.10.90.10:FF:000011">
    <property type="entry name" value="Glycoprotein hormones alpha chain"/>
    <property type="match status" value="1"/>
</dbReference>
<evidence type="ECO:0000256" key="3">
    <source>
        <dbReference type="ARBA" id="ARBA00022525"/>
    </source>
</evidence>
<dbReference type="Ensembl" id="ENSGALT00010008884.1">
    <property type="protein sequence ID" value="ENSGALP00010005228.1"/>
    <property type="gene ID" value="ENSGALG00010003840.1"/>
</dbReference>
<dbReference type="GO" id="GO:0035265">
    <property type="term" value="P:organ growth"/>
    <property type="evidence" value="ECO:0007669"/>
    <property type="project" value="Ensembl"/>
</dbReference>
<comment type="subunit">
    <text evidence="8">Heterodimer of an alpha and a beta chain.</text>
</comment>
<feature type="chain" id="PRO_5036515627" description="Glycoprotein hormones alpha chain" evidence="8">
    <location>
        <begin position="19"/>
        <end position="176"/>
    </location>
</feature>
<evidence type="ECO:0000256" key="6">
    <source>
        <dbReference type="ARBA" id="ARBA00023180"/>
    </source>
</evidence>
<keyword evidence="9" id="KW-0812">Transmembrane</keyword>
<feature type="transmembrane region" description="Helical" evidence="9">
    <location>
        <begin position="63"/>
        <end position="81"/>
    </location>
</feature>
<accession>A0A8V0XKC8</accession>
<keyword evidence="8" id="KW-0732">Signal</keyword>
<dbReference type="GeneTree" id="ENSGT00390000012242"/>
<dbReference type="InterPro" id="IPR029034">
    <property type="entry name" value="Cystine-knot_cytokine"/>
</dbReference>
<evidence type="ECO:0000256" key="8">
    <source>
        <dbReference type="RuleBase" id="RU362129"/>
    </source>
</evidence>
<dbReference type="GO" id="GO:0008406">
    <property type="term" value="P:gonad development"/>
    <property type="evidence" value="ECO:0007669"/>
    <property type="project" value="Ensembl"/>
</dbReference>
<evidence type="ECO:0000256" key="1">
    <source>
        <dbReference type="ARBA" id="ARBA00004613"/>
    </source>
</evidence>
<comment type="function">
    <text evidence="7">Shared alpha chain of heterodimeric glycoprotein hormones. These hormones bind specific receptors on target cells that in turn activate downstream signaling pathways.</text>
</comment>
<evidence type="ECO:0000256" key="4">
    <source>
        <dbReference type="ARBA" id="ARBA00022702"/>
    </source>
</evidence>
<dbReference type="GlyGen" id="A0A8V0XKC8">
    <property type="glycosylation" value="1 site"/>
</dbReference>
<reference evidence="10" key="1">
    <citation type="submission" date="2020-11" db="EMBL/GenBank/DDBJ databases">
        <title>Gallus gallus (Chicken) genome, bGalGal1, GRCg7b, maternal haplotype autosomes + Z &amp; W.</title>
        <authorList>
            <person name="Warren W."/>
            <person name="Formenti G."/>
            <person name="Fedrigo O."/>
            <person name="Haase B."/>
            <person name="Mountcastle J."/>
            <person name="Balacco J."/>
            <person name="Tracey A."/>
            <person name="Schneider V."/>
            <person name="Okimoto R."/>
            <person name="Cheng H."/>
            <person name="Hawken R."/>
            <person name="Howe K."/>
            <person name="Jarvis E.D."/>
        </authorList>
    </citation>
    <scope>NUCLEOTIDE SEQUENCE [LARGE SCALE GENOMIC DNA]</scope>
    <source>
        <strain evidence="10">Broiler</strain>
    </source>
</reference>
<dbReference type="PANTHER" id="PTHR11509:SF0">
    <property type="entry name" value="GLYCOPROTEIN HORMONES ALPHA CHAIN"/>
    <property type="match status" value="1"/>
</dbReference>
<proteinExistence type="inferred from homology"/>
<dbReference type="GO" id="GO:0016914">
    <property type="term" value="C:follicle-stimulating hormone complex"/>
    <property type="evidence" value="ECO:0000318"/>
    <property type="project" value="GO_Central"/>
</dbReference>
<gene>
    <name evidence="10" type="primary">CGA</name>
</gene>
<evidence type="ECO:0000313" key="10">
    <source>
        <dbReference type="Ensembl" id="ENSGALP00010005228.1"/>
    </source>
</evidence>
<dbReference type="FunCoup" id="A0A8V0XKC8">
    <property type="interactions" value="58"/>
</dbReference>
<dbReference type="GO" id="GO:0046621">
    <property type="term" value="P:negative regulation of organ growth"/>
    <property type="evidence" value="ECO:0007669"/>
    <property type="project" value="Ensembl"/>
</dbReference>
<comment type="similarity">
    <text evidence="2 8">Belongs to the glycoprotein hormones subunit alpha family.</text>
</comment>
<protein>
    <recommendedName>
        <fullName evidence="8">Glycoprotein hormones alpha chain</fullName>
    </recommendedName>
</protein>
<dbReference type="OrthoDB" id="9852859at2759"/>
<dbReference type="PANTHER" id="PTHR11509">
    <property type="entry name" value="GLYCOPROTEIN HORMONE ALPHA CHAIN"/>
    <property type="match status" value="1"/>
</dbReference>
<dbReference type="PROSITE" id="PS00780">
    <property type="entry name" value="GLYCO_HORMONE_ALPHA_2"/>
    <property type="match status" value="1"/>
</dbReference>
<dbReference type="Proteomes" id="UP000000539">
    <property type="component" value="Chromosome 3"/>
</dbReference>
<dbReference type="PRINTS" id="PR00274">
    <property type="entry name" value="GLYCOHORMONE"/>
</dbReference>
<evidence type="ECO:0000256" key="7">
    <source>
        <dbReference type="ARBA" id="ARBA00055787"/>
    </source>
</evidence>
<keyword evidence="9" id="KW-1133">Transmembrane helix</keyword>
<keyword evidence="5" id="KW-1015">Disulfide bond</keyword>
<dbReference type="PROSITE" id="PS00779">
    <property type="entry name" value="GLYCO_HORMONE_ALPHA_1"/>
    <property type="match status" value="1"/>
</dbReference>
<reference evidence="10" key="2">
    <citation type="submission" date="2025-08" db="UniProtKB">
        <authorList>
            <consortium name="Ensembl"/>
        </authorList>
    </citation>
    <scope>IDENTIFICATION</scope>
    <source>
        <strain evidence="10">broiler</strain>
    </source>
</reference>
<evidence type="ECO:0000256" key="2">
    <source>
        <dbReference type="ARBA" id="ARBA00009128"/>
    </source>
</evidence>
<sequence length="176" mass="20037">MCVKNFLLICNLNLLCLSLKPFSLVLSLSTLVKLMERKNRCLKMTGAKEIPQRRKIMDCYRKYAAVTLTILSVFLHLLHTFPDGEFLMQGCPECKLGENRFFSKPGAPIYQCTGCCFSRAYPTPMRSKKTMLVPKNITSEATCCVAKAFTKITLKDNVKIENHTDCHCSTCYYHKS</sequence>
<keyword evidence="3 8" id="KW-0964">Secreted</keyword>
<dbReference type="GO" id="GO:0005615">
    <property type="term" value="C:extracellular space"/>
    <property type="evidence" value="ECO:0000318"/>
    <property type="project" value="GO_Central"/>
</dbReference>
<dbReference type="InterPro" id="IPR000476">
    <property type="entry name" value="Glyco_hormone"/>
</dbReference>
<dbReference type="GO" id="GO:0007186">
    <property type="term" value="P:G protein-coupled receptor signaling pathway"/>
    <property type="evidence" value="ECO:0000318"/>
    <property type="project" value="GO_Central"/>
</dbReference>
<name>A0A8V0XKC8_CHICK</name>
<dbReference type="Gene3D" id="2.10.90.10">
    <property type="entry name" value="Cystine-knot cytokines"/>
    <property type="match status" value="1"/>
</dbReference>
<dbReference type="AlphaFoldDB" id="A0A8V0XKC8"/>
<keyword evidence="4 8" id="KW-0372">Hormone</keyword>
<organism evidence="10 11">
    <name type="scientific">Gallus gallus</name>
    <name type="common">Chicken</name>
    <dbReference type="NCBI Taxonomy" id="9031"/>
    <lineage>
        <taxon>Eukaryota</taxon>
        <taxon>Metazoa</taxon>
        <taxon>Chordata</taxon>
        <taxon>Craniata</taxon>
        <taxon>Vertebrata</taxon>
        <taxon>Euteleostomi</taxon>
        <taxon>Archelosauria</taxon>
        <taxon>Archosauria</taxon>
        <taxon>Dinosauria</taxon>
        <taxon>Saurischia</taxon>
        <taxon>Theropoda</taxon>
        <taxon>Coelurosauria</taxon>
        <taxon>Aves</taxon>
        <taxon>Neognathae</taxon>
        <taxon>Galloanserae</taxon>
        <taxon>Galliformes</taxon>
        <taxon>Phasianidae</taxon>
        <taxon>Phasianinae</taxon>
        <taxon>Gallus</taxon>
    </lineage>
</organism>
<dbReference type="GO" id="GO:0032870">
    <property type="term" value="P:cellular response to hormone stimulus"/>
    <property type="evidence" value="ECO:0007669"/>
    <property type="project" value="Ensembl"/>
</dbReference>
<dbReference type="GO" id="GO:0016913">
    <property type="term" value="F:follicle-stimulating hormone activity"/>
    <property type="evidence" value="ECO:0000318"/>
    <property type="project" value="GO_Central"/>
</dbReference>
<dbReference type="GO" id="GO:0030878">
    <property type="term" value="P:thyroid gland development"/>
    <property type="evidence" value="ECO:0007669"/>
    <property type="project" value="Ensembl"/>
</dbReference>
<keyword evidence="6 8" id="KW-0325">Glycoprotein</keyword>
<keyword evidence="9" id="KW-0472">Membrane</keyword>
<evidence type="ECO:0000256" key="9">
    <source>
        <dbReference type="SAM" id="Phobius"/>
    </source>
</evidence>
<dbReference type="PROSITE" id="PS50277">
    <property type="entry name" value="GLYCO_HORMONE_ALPHA_3"/>
    <property type="match status" value="1"/>
</dbReference>